<protein>
    <submittedName>
        <fullName evidence="2">Uncharacterized protein</fullName>
    </submittedName>
</protein>
<dbReference type="AlphaFoldDB" id="A0AA36EJZ9"/>
<dbReference type="Proteomes" id="UP001177003">
    <property type="component" value="Chromosome 8"/>
</dbReference>
<gene>
    <name evidence="2" type="ORF">LSALG_LOCUS37527</name>
</gene>
<proteinExistence type="predicted"/>
<name>A0AA36EJZ9_LACSI</name>
<reference evidence="2" key="1">
    <citation type="submission" date="2023-04" db="EMBL/GenBank/DDBJ databases">
        <authorList>
            <person name="Vijverberg K."/>
            <person name="Xiong W."/>
            <person name="Schranz E."/>
        </authorList>
    </citation>
    <scope>NUCLEOTIDE SEQUENCE</scope>
</reference>
<feature type="compositionally biased region" description="Polar residues" evidence="1">
    <location>
        <begin position="96"/>
        <end position="107"/>
    </location>
</feature>
<organism evidence="2 3">
    <name type="scientific">Lactuca saligna</name>
    <name type="common">Willowleaf lettuce</name>
    <dbReference type="NCBI Taxonomy" id="75948"/>
    <lineage>
        <taxon>Eukaryota</taxon>
        <taxon>Viridiplantae</taxon>
        <taxon>Streptophyta</taxon>
        <taxon>Embryophyta</taxon>
        <taxon>Tracheophyta</taxon>
        <taxon>Spermatophyta</taxon>
        <taxon>Magnoliopsida</taxon>
        <taxon>eudicotyledons</taxon>
        <taxon>Gunneridae</taxon>
        <taxon>Pentapetalae</taxon>
        <taxon>asterids</taxon>
        <taxon>campanulids</taxon>
        <taxon>Asterales</taxon>
        <taxon>Asteraceae</taxon>
        <taxon>Cichorioideae</taxon>
        <taxon>Cichorieae</taxon>
        <taxon>Lactucinae</taxon>
        <taxon>Lactuca</taxon>
    </lineage>
</organism>
<feature type="region of interest" description="Disordered" evidence="1">
    <location>
        <begin position="1"/>
        <end position="164"/>
    </location>
</feature>
<sequence>MYSGDAPPSFSSGGLQHFDKDQFPVDAQPQPYGVHNDQSWQNQPPSQGSMGHGQGNSVNQFQDGSSYRGLPQPDPFVVGDSEKGPSFTALGHGQGISYNQDGLSNRDQYGVSGQPLSVGAMVKGGFSNPSGGGIDHYGDGSGPGLSDVARREKSQTGGSSVDIQASSDPLEFVGMSLVGKNFKKYYPDAYYKEKDDY</sequence>
<keyword evidence="3" id="KW-1185">Reference proteome</keyword>
<feature type="compositionally biased region" description="Gly residues" evidence="1">
    <location>
        <begin position="130"/>
        <end position="143"/>
    </location>
</feature>
<evidence type="ECO:0000313" key="2">
    <source>
        <dbReference type="EMBL" id="CAI9298783.1"/>
    </source>
</evidence>
<accession>A0AA36EJZ9</accession>
<feature type="compositionally biased region" description="Polar residues" evidence="1">
    <location>
        <begin position="155"/>
        <end position="164"/>
    </location>
</feature>
<evidence type="ECO:0000313" key="3">
    <source>
        <dbReference type="Proteomes" id="UP001177003"/>
    </source>
</evidence>
<evidence type="ECO:0000256" key="1">
    <source>
        <dbReference type="SAM" id="MobiDB-lite"/>
    </source>
</evidence>
<dbReference type="EMBL" id="OX465084">
    <property type="protein sequence ID" value="CAI9298783.1"/>
    <property type="molecule type" value="Genomic_DNA"/>
</dbReference>
<feature type="compositionally biased region" description="Polar residues" evidence="1">
    <location>
        <begin position="36"/>
        <end position="65"/>
    </location>
</feature>